<dbReference type="Pfam" id="PF00293">
    <property type="entry name" value="NUDIX"/>
    <property type="match status" value="1"/>
</dbReference>
<dbReference type="InterPro" id="IPR013078">
    <property type="entry name" value="His_Pase_superF_clade-1"/>
</dbReference>
<feature type="domain" description="Nudix hydrolase" evidence="4">
    <location>
        <begin position="7"/>
        <end position="134"/>
    </location>
</feature>
<dbReference type="AlphaFoldDB" id="A0A1I5GNP3"/>
<evidence type="ECO:0000313" key="6">
    <source>
        <dbReference type="Proteomes" id="UP000183642"/>
    </source>
</evidence>
<evidence type="ECO:0000256" key="2">
    <source>
        <dbReference type="ARBA" id="ARBA00022801"/>
    </source>
</evidence>
<dbReference type="PROSITE" id="PS00893">
    <property type="entry name" value="NUDIX_BOX"/>
    <property type="match status" value="1"/>
</dbReference>
<dbReference type="OrthoDB" id="4287477at2"/>
<proteinExistence type="inferred from homology"/>
<evidence type="ECO:0000259" key="4">
    <source>
        <dbReference type="PROSITE" id="PS51462"/>
    </source>
</evidence>
<dbReference type="Pfam" id="PF00300">
    <property type="entry name" value="His_Phos_1"/>
    <property type="match status" value="1"/>
</dbReference>
<dbReference type="PANTHER" id="PTHR21340:SF0">
    <property type="entry name" value="BIS(5'-NUCLEOSYL)-TETRAPHOSPHATASE [ASYMMETRICAL]"/>
    <property type="match status" value="1"/>
</dbReference>
<dbReference type="PRINTS" id="PR00502">
    <property type="entry name" value="NUDIXFAMILY"/>
</dbReference>
<keyword evidence="2 3" id="KW-0378">Hydrolase</keyword>
<organism evidence="5 6">
    <name type="scientific">Geodermatophilus obscurus</name>
    <dbReference type="NCBI Taxonomy" id="1861"/>
    <lineage>
        <taxon>Bacteria</taxon>
        <taxon>Bacillati</taxon>
        <taxon>Actinomycetota</taxon>
        <taxon>Actinomycetes</taxon>
        <taxon>Geodermatophilales</taxon>
        <taxon>Geodermatophilaceae</taxon>
        <taxon>Geodermatophilus</taxon>
    </lineage>
</organism>
<reference evidence="6" key="1">
    <citation type="submission" date="2016-10" db="EMBL/GenBank/DDBJ databases">
        <authorList>
            <person name="Varghese N."/>
            <person name="Submissions S."/>
        </authorList>
    </citation>
    <scope>NUCLEOTIDE SEQUENCE [LARGE SCALE GENOMIC DNA]</scope>
    <source>
        <strain evidence="6">DSM 43161</strain>
    </source>
</reference>
<dbReference type="InterPro" id="IPR020476">
    <property type="entry name" value="Nudix_hydrolase"/>
</dbReference>
<dbReference type="GO" id="GO:0006754">
    <property type="term" value="P:ATP biosynthetic process"/>
    <property type="evidence" value="ECO:0007669"/>
    <property type="project" value="TreeGrafter"/>
</dbReference>
<dbReference type="CDD" id="cd07067">
    <property type="entry name" value="HP_PGM_like"/>
    <property type="match status" value="1"/>
</dbReference>
<dbReference type="InterPro" id="IPR015797">
    <property type="entry name" value="NUDIX_hydrolase-like_dom_sf"/>
</dbReference>
<dbReference type="InterPro" id="IPR051325">
    <property type="entry name" value="Nudix_hydrolase_domain"/>
</dbReference>
<name>A0A1I5GNP3_9ACTN</name>
<evidence type="ECO:0000256" key="1">
    <source>
        <dbReference type="ARBA" id="ARBA00005582"/>
    </source>
</evidence>
<dbReference type="GO" id="GO:0004081">
    <property type="term" value="F:bis(5'-nucleosyl)-tetraphosphatase (asymmetrical) activity"/>
    <property type="evidence" value="ECO:0007669"/>
    <property type="project" value="TreeGrafter"/>
</dbReference>
<dbReference type="GO" id="GO:0006167">
    <property type="term" value="P:AMP biosynthetic process"/>
    <property type="evidence" value="ECO:0007669"/>
    <property type="project" value="TreeGrafter"/>
</dbReference>
<dbReference type="EMBL" id="FOWE01000007">
    <property type="protein sequence ID" value="SFO37615.1"/>
    <property type="molecule type" value="Genomic_DNA"/>
</dbReference>
<accession>A0A1I5GNP3</accession>
<dbReference type="InterPro" id="IPR020084">
    <property type="entry name" value="NUDIX_hydrolase_CS"/>
</dbReference>
<dbReference type="Gene3D" id="3.40.50.1240">
    <property type="entry name" value="Phosphoglycerate mutase-like"/>
    <property type="match status" value="1"/>
</dbReference>
<dbReference type="Proteomes" id="UP000183642">
    <property type="component" value="Unassembled WGS sequence"/>
</dbReference>
<sequence length="308" mass="32855">MPAERTRVVAAAGGAVWRPADGGGIETVVVHRPRYDDWSLPKGKLDAGENALAAAVREVCEETGLRVVAGRRSVRTHYTVAAGPKHVDYWLMQAVGGAAFEPNDEVDELRWLPVAEASALVTHHHDRAVLADLDRDDVPRAPSLLLVRHARAGSRRDWDGPDEERPLDGQGRRQAAQLAAVLPVFGPLELHSAERVRCRQTLEPLAARTGLELQGLPELGEEEFSADPEAGMAAIERLLEPPDTPGVRVVCSQGGAIPSVVAALGVRFGGTRVHPPAAKGSVWALGGRPGALAADYYRDLGPDPDAPS</sequence>
<dbReference type="SUPFAM" id="SSF55811">
    <property type="entry name" value="Nudix"/>
    <property type="match status" value="1"/>
</dbReference>
<dbReference type="CDD" id="cd03673">
    <property type="entry name" value="NUDIX_Ap6A_hydrolase"/>
    <property type="match status" value="1"/>
</dbReference>
<dbReference type="Gene3D" id="3.90.79.10">
    <property type="entry name" value="Nucleoside Triphosphate Pyrophosphohydrolase"/>
    <property type="match status" value="1"/>
</dbReference>
<dbReference type="PANTHER" id="PTHR21340">
    <property type="entry name" value="DIADENOSINE 5,5-P1,P4-TETRAPHOSPHATE PYROPHOSPHOHYDROLASE MUTT"/>
    <property type="match status" value="1"/>
</dbReference>
<dbReference type="RefSeq" id="WP_075014314.1">
    <property type="nucleotide sequence ID" value="NZ_FOWE01000007.1"/>
</dbReference>
<dbReference type="InterPro" id="IPR000086">
    <property type="entry name" value="NUDIX_hydrolase_dom"/>
</dbReference>
<evidence type="ECO:0000313" key="5">
    <source>
        <dbReference type="EMBL" id="SFO37615.1"/>
    </source>
</evidence>
<dbReference type="PROSITE" id="PS51462">
    <property type="entry name" value="NUDIX"/>
    <property type="match status" value="1"/>
</dbReference>
<evidence type="ECO:0000256" key="3">
    <source>
        <dbReference type="RuleBase" id="RU003476"/>
    </source>
</evidence>
<dbReference type="SUPFAM" id="SSF53254">
    <property type="entry name" value="Phosphoglycerate mutase-like"/>
    <property type="match status" value="1"/>
</dbReference>
<keyword evidence="6" id="KW-1185">Reference proteome</keyword>
<dbReference type="InterPro" id="IPR029033">
    <property type="entry name" value="His_PPase_superfam"/>
</dbReference>
<gene>
    <name evidence="5" type="ORF">SAMN05660359_02968</name>
</gene>
<protein>
    <submittedName>
        <fullName evidence="5">8-oxo-dGTP diphosphatase</fullName>
    </submittedName>
</protein>
<dbReference type="SMART" id="SM00855">
    <property type="entry name" value="PGAM"/>
    <property type="match status" value="1"/>
</dbReference>
<comment type="similarity">
    <text evidence="1 3">Belongs to the Nudix hydrolase family.</text>
</comment>